<dbReference type="EMBL" id="FNOI01000001">
    <property type="protein sequence ID" value="SDW13685.1"/>
    <property type="molecule type" value="Genomic_DNA"/>
</dbReference>
<dbReference type="OrthoDB" id="8116725at2"/>
<dbReference type="AlphaFoldDB" id="A0A1H2R2V9"/>
<evidence type="ECO:0000313" key="2">
    <source>
        <dbReference type="EMBL" id="SDW13685.1"/>
    </source>
</evidence>
<dbReference type="InterPro" id="IPR009506">
    <property type="entry name" value="YjiS-like"/>
</dbReference>
<gene>
    <name evidence="2" type="ORF">SAMN04488001_0363</name>
</gene>
<reference evidence="3" key="1">
    <citation type="submission" date="2016-10" db="EMBL/GenBank/DDBJ databases">
        <authorList>
            <person name="Varghese N."/>
            <person name="Submissions S."/>
        </authorList>
    </citation>
    <scope>NUCLEOTIDE SEQUENCE [LARGE SCALE GENOMIC DNA]</scope>
    <source>
        <strain evidence="3">DSM 26922</strain>
    </source>
</reference>
<dbReference type="STRING" id="670155.SAMN04488001_0363"/>
<feature type="domain" description="YjiS-like" evidence="1">
    <location>
        <begin position="25"/>
        <end position="61"/>
    </location>
</feature>
<keyword evidence="3" id="KW-1185">Reference proteome</keyword>
<organism evidence="2 3">
    <name type="scientific">Litoreibacter albidus</name>
    <dbReference type="NCBI Taxonomy" id="670155"/>
    <lineage>
        <taxon>Bacteria</taxon>
        <taxon>Pseudomonadati</taxon>
        <taxon>Pseudomonadota</taxon>
        <taxon>Alphaproteobacteria</taxon>
        <taxon>Rhodobacterales</taxon>
        <taxon>Roseobacteraceae</taxon>
        <taxon>Litoreibacter</taxon>
    </lineage>
</organism>
<sequence>MAVYETSRSLNEGVRADTRGFFASLFGAIAAWNDRRVTRNALSSLTARELEDIGLTRGDIYNV</sequence>
<dbReference type="Proteomes" id="UP000199441">
    <property type="component" value="Unassembled WGS sequence"/>
</dbReference>
<proteinExistence type="predicted"/>
<name>A0A1H2R2V9_9RHOB</name>
<dbReference type="Pfam" id="PF06568">
    <property type="entry name" value="YjiS-like"/>
    <property type="match status" value="1"/>
</dbReference>
<protein>
    <submittedName>
        <fullName evidence="2">Uncharacterized conserved protein YjiS, DUF1127 family</fullName>
    </submittedName>
</protein>
<evidence type="ECO:0000259" key="1">
    <source>
        <dbReference type="Pfam" id="PF06568"/>
    </source>
</evidence>
<accession>A0A1H2R2V9</accession>
<evidence type="ECO:0000313" key="3">
    <source>
        <dbReference type="Proteomes" id="UP000199441"/>
    </source>
</evidence>
<dbReference type="RefSeq" id="WP_089943509.1">
    <property type="nucleotide sequence ID" value="NZ_FNOI01000001.1"/>
</dbReference>